<feature type="compositionally biased region" description="Gly residues" evidence="1">
    <location>
        <begin position="23"/>
        <end position="37"/>
    </location>
</feature>
<dbReference type="AlphaFoldDB" id="A0AAN7U9M5"/>
<accession>A0AAN7U9M5</accession>
<feature type="region of interest" description="Disordered" evidence="1">
    <location>
        <begin position="1"/>
        <end position="61"/>
    </location>
</feature>
<gene>
    <name evidence="2" type="ORF">RRF57_004095</name>
</gene>
<sequence length="61" mass="6368">MTGSATLSLDTSSEPFSILNRGTGNGDWGWELGAGNGDRGRKGKKIEQTLSERARDTIGGG</sequence>
<feature type="compositionally biased region" description="Basic and acidic residues" evidence="1">
    <location>
        <begin position="45"/>
        <end position="61"/>
    </location>
</feature>
<protein>
    <submittedName>
        <fullName evidence="2">Uncharacterized protein</fullName>
    </submittedName>
</protein>
<keyword evidence="3" id="KW-1185">Reference proteome</keyword>
<reference evidence="2 3" key="1">
    <citation type="submission" date="2023-10" db="EMBL/GenBank/DDBJ databases">
        <title>Draft genome sequence of Xylaria bambusicola isolate GMP-LS, the root and basal stem rot pathogen of sugarcane in Indonesia.</title>
        <authorList>
            <person name="Selvaraj P."/>
            <person name="Muralishankar V."/>
            <person name="Muruganantham S."/>
            <person name="Sp S."/>
            <person name="Haryani S."/>
            <person name="Lau K.J.X."/>
            <person name="Naqvi N.I."/>
        </authorList>
    </citation>
    <scope>NUCLEOTIDE SEQUENCE [LARGE SCALE GENOMIC DNA]</scope>
    <source>
        <strain evidence="2">GMP-LS</strain>
    </source>
</reference>
<comment type="caution">
    <text evidence="2">The sequence shown here is derived from an EMBL/GenBank/DDBJ whole genome shotgun (WGS) entry which is preliminary data.</text>
</comment>
<evidence type="ECO:0000313" key="3">
    <source>
        <dbReference type="Proteomes" id="UP001305414"/>
    </source>
</evidence>
<dbReference type="EMBL" id="JAWHQM010000008">
    <property type="protein sequence ID" value="KAK5628380.1"/>
    <property type="molecule type" value="Genomic_DNA"/>
</dbReference>
<proteinExistence type="predicted"/>
<dbReference type="Proteomes" id="UP001305414">
    <property type="component" value="Unassembled WGS sequence"/>
</dbReference>
<evidence type="ECO:0000256" key="1">
    <source>
        <dbReference type="SAM" id="MobiDB-lite"/>
    </source>
</evidence>
<evidence type="ECO:0000313" key="2">
    <source>
        <dbReference type="EMBL" id="KAK5628380.1"/>
    </source>
</evidence>
<organism evidence="2 3">
    <name type="scientific">Xylaria bambusicola</name>
    <dbReference type="NCBI Taxonomy" id="326684"/>
    <lineage>
        <taxon>Eukaryota</taxon>
        <taxon>Fungi</taxon>
        <taxon>Dikarya</taxon>
        <taxon>Ascomycota</taxon>
        <taxon>Pezizomycotina</taxon>
        <taxon>Sordariomycetes</taxon>
        <taxon>Xylariomycetidae</taxon>
        <taxon>Xylariales</taxon>
        <taxon>Xylariaceae</taxon>
        <taxon>Xylaria</taxon>
    </lineage>
</organism>
<feature type="compositionally biased region" description="Polar residues" evidence="1">
    <location>
        <begin position="1"/>
        <end position="15"/>
    </location>
</feature>
<name>A0AAN7U9M5_9PEZI</name>